<proteinExistence type="predicted"/>
<reference evidence="1" key="2">
    <citation type="journal article" date="2015" name="Data Brief">
        <title>Shoot transcriptome of the giant reed, Arundo donax.</title>
        <authorList>
            <person name="Barrero R.A."/>
            <person name="Guerrero F.D."/>
            <person name="Moolhuijzen P."/>
            <person name="Goolsby J.A."/>
            <person name="Tidwell J."/>
            <person name="Bellgard S.E."/>
            <person name="Bellgard M.I."/>
        </authorList>
    </citation>
    <scope>NUCLEOTIDE SEQUENCE</scope>
    <source>
        <tissue evidence="1">Shoot tissue taken approximately 20 cm above the soil surface</tissue>
    </source>
</reference>
<evidence type="ECO:0000313" key="1">
    <source>
        <dbReference type="EMBL" id="JAD24767.1"/>
    </source>
</evidence>
<dbReference type="EMBL" id="GBRH01273128">
    <property type="protein sequence ID" value="JAD24767.1"/>
    <property type="molecule type" value="Transcribed_RNA"/>
</dbReference>
<dbReference type="AlphaFoldDB" id="A0A0A8YQW6"/>
<protein>
    <submittedName>
        <fullName evidence="1">Uncharacterized protein</fullName>
    </submittedName>
</protein>
<reference evidence="1" key="1">
    <citation type="submission" date="2014-09" db="EMBL/GenBank/DDBJ databases">
        <authorList>
            <person name="Magalhaes I.L.F."/>
            <person name="Oliveira U."/>
            <person name="Santos F.R."/>
            <person name="Vidigal T.H.D.A."/>
            <person name="Brescovit A.D."/>
            <person name="Santos A.J."/>
        </authorList>
    </citation>
    <scope>NUCLEOTIDE SEQUENCE</scope>
    <source>
        <tissue evidence="1">Shoot tissue taken approximately 20 cm above the soil surface</tissue>
    </source>
</reference>
<accession>A0A0A8YQW6</accession>
<name>A0A0A8YQW6_ARUDO</name>
<sequence>MQFFVIIAAPFLHWRSLFLIIKVY</sequence>
<organism evidence="1">
    <name type="scientific">Arundo donax</name>
    <name type="common">Giant reed</name>
    <name type="synonym">Donax arundinaceus</name>
    <dbReference type="NCBI Taxonomy" id="35708"/>
    <lineage>
        <taxon>Eukaryota</taxon>
        <taxon>Viridiplantae</taxon>
        <taxon>Streptophyta</taxon>
        <taxon>Embryophyta</taxon>
        <taxon>Tracheophyta</taxon>
        <taxon>Spermatophyta</taxon>
        <taxon>Magnoliopsida</taxon>
        <taxon>Liliopsida</taxon>
        <taxon>Poales</taxon>
        <taxon>Poaceae</taxon>
        <taxon>PACMAD clade</taxon>
        <taxon>Arundinoideae</taxon>
        <taxon>Arundineae</taxon>
        <taxon>Arundo</taxon>
    </lineage>
</organism>